<evidence type="ECO:0000256" key="4">
    <source>
        <dbReference type="ARBA" id="ARBA00022737"/>
    </source>
</evidence>
<keyword evidence="4" id="KW-0677">Repeat</keyword>
<sequence length="617" mass="69514">MDERQLGQLDVLLNHTDSDCQLYNWITGGGKRERENDVEKDEEEKDTVGPVPAGATTATKKRKTLAYEQVYLENLPSAEMYERSYMHRDVITHTISTRTDFLVTASADGHVKFWKKKEQGVEFVKHFRAHLGRITAVAVTKDGLLLCTAAQDKALKVFDVVNFDMINMLRLGYTPAYCVWLYAGGAATAAIACCEQDTPVVHVYDGHGGNTELARLSSLHTSPLTFIEYNSQFEAVVSGDRTGMLEYWSGPSFGYSFPKNVLFQHKLDTDLYEFVKHRAIPLNMSFSPDGKMFVVMASDRKKNPQLPNMEFGRRLAVEKEIEKASTLPLANALFDCSGHFLFYATMMGVKVVNLTTNRCVRIIGKEESVRFLHLALHQGQIGKTATHSVEMEVSNNPSLRRDTSDPSLFCAAYRKNRFYIFSRREPEDSKKTDSERDVFNEKPSKEEQMAATQSGSSNSKLSSLVTLHTSMGDIQIKLFPEYCPKTVENFCVHAYDGYYNGHIFHRVIKQFMVQTGDPTGTGTGGESIWGGEFEDEFHPMLKHDHPFVVSMANAGPNTNGSQFFFTVVATPWLDNKHTVFGRVTKGMDVAQQISETKTHPKTDKPYEDIKILNITMH</sequence>
<feature type="region of interest" description="Disordered" evidence="8">
    <location>
        <begin position="31"/>
        <end position="55"/>
    </location>
</feature>
<evidence type="ECO:0000256" key="3">
    <source>
        <dbReference type="ARBA" id="ARBA00022574"/>
    </source>
</evidence>
<feature type="compositionally biased region" description="Basic and acidic residues" evidence="8">
    <location>
        <begin position="425"/>
        <end position="448"/>
    </location>
</feature>
<dbReference type="InterPro" id="IPR036322">
    <property type="entry name" value="WD40_repeat_dom_sf"/>
</dbReference>
<proteinExistence type="predicted"/>
<dbReference type="EMBL" id="CASHTH010003510">
    <property type="protein sequence ID" value="CAI8045903.1"/>
    <property type="molecule type" value="Genomic_DNA"/>
</dbReference>
<evidence type="ECO:0000313" key="11">
    <source>
        <dbReference type="Proteomes" id="UP001174909"/>
    </source>
</evidence>
<dbReference type="EC" id="5.2.1.8" evidence="2"/>
<keyword evidence="11" id="KW-1185">Reference proteome</keyword>
<organism evidence="10 11">
    <name type="scientific">Geodia barretti</name>
    <name type="common">Barrett's horny sponge</name>
    <dbReference type="NCBI Taxonomy" id="519541"/>
    <lineage>
        <taxon>Eukaryota</taxon>
        <taxon>Metazoa</taxon>
        <taxon>Porifera</taxon>
        <taxon>Demospongiae</taxon>
        <taxon>Heteroscleromorpha</taxon>
        <taxon>Tetractinellida</taxon>
        <taxon>Astrophorina</taxon>
        <taxon>Geodiidae</taxon>
        <taxon>Geodia</taxon>
    </lineage>
</organism>
<keyword evidence="6 10" id="KW-0413">Isomerase</keyword>
<evidence type="ECO:0000256" key="7">
    <source>
        <dbReference type="PROSITE-ProRule" id="PRU00221"/>
    </source>
</evidence>
<dbReference type="SUPFAM" id="SSF50891">
    <property type="entry name" value="Cyclophilin-like"/>
    <property type="match status" value="1"/>
</dbReference>
<dbReference type="PROSITE" id="PS50082">
    <property type="entry name" value="WD_REPEATS_2"/>
    <property type="match status" value="1"/>
</dbReference>
<dbReference type="PRINTS" id="PR00153">
    <property type="entry name" value="CSAPPISMRASE"/>
</dbReference>
<dbReference type="Gene3D" id="2.40.100.10">
    <property type="entry name" value="Cyclophilin-like"/>
    <property type="match status" value="1"/>
</dbReference>
<feature type="region of interest" description="Disordered" evidence="8">
    <location>
        <begin position="425"/>
        <end position="457"/>
    </location>
</feature>
<evidence type="ECO:0000259" key="9">
    <source>
        <dbReference type="PROSITE" id="PS50072"/>
    </source>
</evidence>
<dbReference type="InterPro" id="IPR044666">
    <property type="entry name" value="Cyclophilin_A-like"/>
</dbReference>
<evidence type="ECO:0000256" key="8">
    <source>
        <dbReference type="SAM" id="MobiDB-lite"/>
    </source>
</evidence>
<comment type="caution">
    <text evidence="10">The sequence shown here is derived from an EMBL/GenBank/DDBJ whole genome shotgun (WGS) entry which is preliminary data.</text>
</comment>
<dbReference type="Proteomes" id="UP001174909">
    <property type="component" value="Unassembled WGS sequence"/>
</dbReference>
<dbReference type="SUPFAM" id="SSF50978">
    <property type="entry name" value="WD40 repeat-like"/>
    <property type="match status" value="1"/>
</dbReference>
<dbReference type="PROSITE" id="PS50072">
    <property type="entry name" value="CSA_PPIASE_2"/>
    <property type="match status" value="1"/>
</dbReference>
<evidence type="ECO:0000256" key="6">
    <source>
        <dbReference type="ARBA" id="ARBA00023235"/>
    </source>
</evidence>
<dbReference type="GO" id="GO:0003755">
    <property type="term" value="F:peptidyl-prolyl cis-trans isomerase activity"/>
    <property type="evidence" value="ECO:0007669"/>
    <property type="project" value="UniProtKB-KW"/>
</dbReference>
<reference evidence="10" key="1">
    <citation type="submission" date="2023-03" db="EMBL/GenBank/DDBJ databases">
        <authorList>
            <person name="Steffen K."/>
            <person name="Cardenas P."/>
        </authorList>
    </citation>
    <scope>NUCLEOTIDE SEQUENCE</scope>
</reference>
<feature type="domain" description="PPIase cyclophilin-type" evidence="9">
    <location>
        <begin position="461"/>
        <end position="616"/>
    </location>
</feature>
<evidence type="ECO:0000256" key="1">
    <source>
        <dbReference type="ARBA" id="ARBA00000971"/>
    </source>
</evidence>
<dbReference type="Gene3D" id="2.130.10.10">
    <property type="entry name" value="YVTN repeat-like/Quinoprotein amine dehydrogenase"/>
    <property type="match status" value="1"/>
</dbReference>
<dbReference type="PANTHER" id="PTHR45625:SF4">
    <property type="entry name" value="PEPTIDYLPROLYL ISOMERASE DOMAIN AND WD REPEAT-CONTAINING PROTEIN 1"/>
    <property type="match status" value="1"/>
</dbReference>
<dbReference type="FunFam" id="2.130.10.10:FF:000471">
    <property type="entry name" value="Peptidylprolyl isomerase domain and WD repeat-containing protein"/>
    <property type="match status" value="1"/>
</dbReference>
<dbReference type="GO" id="GO:0005634">
    <property type="term" value="C:nucleus"/>
    <property type="evidence" value="ECO:0007669"/>
    <property type="project" value="UniProtKB-ARBA"/>
</dbReference>
<dbReference type="SMART" id="SM00320">
    <property type="entry name" value="WD40"/>
    <property type="match status" value="3"/>
</dbReference>
<keyword evidence="3 7" id="KW-0853">WD repeat</keyword>
<dbReference type="Pfam" id="PF00160">
    <property type="entry name" value="Pro_isomerase"/>
    <property type="match status" value="1"/>
</dbReference>
<evidence type="ECO:0000256" key="2">
    <source>
        <dbReference type="ARBA" id="ARBA00013194"/>
    </source>
</evidence>
<dbReference type="Pfam" id="PF00400">
    <property type="entry name" value="WD40"/>
    <property type="match status" value="2"/>
</dbReference>
<protein>
    <recommendedName>
        <fullName evidence="2">peptidylprolyl isomerase</fullName>
        <ecNumber evidence="2">5.2.1.8</ecNumber>
    </recommendedName>
</protein>
<dbReference type="PANTHER" id="PTHR45625">
    <property type="entry name" value="PEPTIDYL-PROLYL CIS-TRANS ISOMERASE-RELATED"/>
    <property type="match status" value="1"/>
</dbReference>
<dbReference type="InterPro" id="IPR029000">
    <property type="entry name" value="Cyclophilin-like_dom_sf"/>
</dbReference>
<feature type="repeat" description="WD" evidence="7">
    <location>
        <begin position="127"/>
        <end position="168"/>
    </location>
</feature>
<evidence type="ECO:0000256" key="5">
    <source>
        <dbReference type="ARBA" id="ARBA00023110"/>
    </source>
</evidence>
<evidence type="ECO:0000313" key="10">
    <source>
        <dbReference type="EMBL" id="CAI8045903.1"/>
    </source>
</evidence>
<name>A0AA35TE57_GEOBA</name>
<dbReference type="InterPro" id="IPR015943">
    <property type="entry name" value="WD40/YVTN_repeat-like_dom_sf"/>
</dbReference>
<dbReference type="InterPro" id="IPR001680">
    <property type="entry name" value="WD40_rpt"/>
</dbReference>
<accession>A0AA35TE57</accession>
<dbReference type="AlphaFoldDB" id="A0AA35TE57"/>
<keyword evidence="5" id="KW-0697">Rotamase</keyword>
<comment type="catalytic activity">
    <reaction evidence="1">
        <text>[protein]-peptidylproline (omega=180) = [protein]-peptidylproline (omega=0)</text>
        <dbReference type="Rhea" id="RHEA:16237"/>
        <dbReference type="Rhea" id="RHEA-COMP:10747"/>
        <dbReference type="Rhea" id="RHEA-COMP:10748"/>
        <dbReference type="ChEBI" id="CHEBI:83833"/>
        <dbReference type="ChEBI" id="CHEBI:83834"/>
        <dbReference type="EC" id="5.2.1.8"/>
    </reaction>
</comment>
<dbReference type="InterPro" id="IPR002130">
    <property type="entry name" value="Cyclophilin-type_PPIase_dom"/>
</dbReference>
<gene>
    <name evidence="10" type="ORF">GBAR_LOCUS25377</name>
</gene>
<dbReference type="FunFam" id="2.40.100.10:FF:000003">
    <property type="entry name" value="Peptidylprolyl isomerase domain and WD repeat-containing 1"/>
    <property type="match status" value="1"/>
</dbReference>